<name>A0A853IWA0_9BURK</name>
<evidence type="ECO:0000313" key="3">
    <source>
        <dbReference type="Proteomes" id="UP000589716"/>
    </source>
</evidence>
<feature type="chain" id="PRO_5032775334" description="Cell surface protein" evidence="1">
    <location>
        <begin position="26"/>
        <end position="532"/>
    </location>
</feature>
<sequence>MKKSILALGAAVALGGLGVAGSAHAVAYFGAGNTVGHTTLAASTALSLNPGATGHMLFTPYFTAQGNMGTLFNITNTDLVRGKAVKVRFRGAANSDDVLDFTVFLSPGDVWTGSVAKDAATGRAAISTSDKSCTIPDATAFPGVFKTDRLASYLAADVKNANVNEGYIEVLNMADIPPFLDMVAGEGGTKANPLFTNIKHKAGVAPCDNLAFQTVLSTDIVDAAGAEAAGLFEPTGGLMGSWAVFNQSELAVYSGNQTAVVAHAGWGQDNAQTPLSARGRIIFAPQVGSPVGVVVDGVTADPLLRGAAPLIQPLWFDLPDMSTPLDQAVAGAIDQARNLSTALWRSAVYNDYVATAAGAAVPMSTDWVVSQPTRRYHAAVNYGASASASALVWNADMANNATPTTTTAPTLAQNMYAPLSLNKTLAMGPQACIMLNFSSAGREEQFQVAGGGFSPGVSLPNCGEVFTVSFGATSVLQGAVTNTRVNPVSTEGWARLALGAGRLPMVGFAATSIVNTATNGNYGLTLPHRWVD</sequence>
<evidence type="ECO:0008006" key="4">
    <source>
        <dbReference type="Google" id="ProtNLM"/>
    </source>
</evidence>
<protein>
    <recommendedName>
        <fullName evidence="4">Cell surface protein</fullName>
    </recommendedName>
</protein>
<evidence type="ECO:0000313" key="2">
    <source>
        <dbReference type="EMBL" id="NZA01490.1"/>
    </source>
</evidence>
<reference evidence="2 3" key="1">
    <citation type="submission" date="2020-07" db="EMBL/GenBank/DDBJ databases">
        <authorList>
            <person name="Maaloum M."/>
        </authorList>
    </citation>
    <scope>NUCLEOTIDE SEQUENCE [LARGE SCALE GENOMIC DNA]</scope>
    <source>
        <strain evidence="2 3">GCS-AN-3</strain>
    </source>
</reference>
<evidence type="ECO:0000256" key="1">
    <source>
        <dbReference type="SAM" id="SignalP"/>
    </source>
</evidence>
<dbReference type="RefSeq" id="WP_180549957.1">
    <property type="nucleotide sequence ID" value="NZ_JACCKX010000001.1"/>
</dbReference>
<keyword evidence="1" id="KW-0732">Signal</keyword>
<dbReference type="EMBL" id="JACCKX010000001">
    <property type="protein sequence ID" value="NZA01490.1"/>
    <property type="molecule type" value="Genomic_DNA"/>
</dbReference>
<gene>
    <name evidence="2" type="ORF">H0I39_06430</name>
</gene>
<comment type="caution">
    <text evidence="2">The sequence shown here is derived from an EMBL/GenBank/DDBJ whole genome shotgun (WGS) entry which is preliminary data.</text>
</comment>
<accession>A0A853IWA0</accession>
<keyword evidence="3" id="KW-1185">Reference proteome</keyword>
<dbReference type="AlphaFoldDB" id="A0A853IWA0"/>
<feature type="signal peptide" evidence="1">
    <location>
        <begin position="1"/>
        <end position="25"/>
    </location>
</feature>
<dbReference type="Proteomes" id="UP000589716">
    <property type="component" value="Unassembled WGS sequence"/>
</dbReference>
<organism evidence="2 3">
    <name type="scientific">Ottowia beijingensis</name>
    <dbReference type="NCBI Taxonomy" id="1207057"/>
    <lineage>
        <taxon>Bacteria</taxon>
        <taxon>Pseudomonadati</taxon>
        <taxon>Pseudomonadota</taxon>
        <taxon>Betaproteobacteria</taxon>
        <taxon>Burkholderiales</taxon>
        <taxon>Comamonadaceae</taxon>
        <taxon>Ottowia</taxon>
    </lineage>
</organism>
<proteinExistence type="predicted"/>